<sequence>MQWLSAASAGLLLLSLTAVGMGSTGLKVAQHSARRPSQGQAAGQFLRAVLRANYSGAYGRLAPEVRQGISLPRFVVAARPLWKSGQRPGRGTAIELYKLGMRLGDKGSSRLFYSFSFAADSSLRMPSELLEVTFRDTASRVVLGFSLRPNGVAVPKKPAGTKPHGR</sequence>
<protein>
    <recommendedName>
        <fullName evidence="3">DUF4251 domain-containing protein</fullName>
    </recommendedName>
</protein>
<dbReference type="Proteomes" id="UP000717634">
    <property type="component" value="Unassembled WGS sequence"/>
</dbReference>
<dbReference type="EMBL" id="JAAVTK010000002">
    <property type="protein sequence ID" value="NKI88535.1"/>
    <property type="molecule type" value="Genomic_DNA"/>
</dbReference>
<name>A0ABX1HE97_9BACT</name>
<comment type="caution">
    <text evidence="1">The sequence shown here is derived from an EMBL/GenBank/DDBJ whole genome shotgun (WGS) entry which is preliminary data.</text>
</comment>
<evidence type="ECO:0000313" key="1">
    <source>
        <dbReference type="EMBL" id="NKI88535.1"/>
    </source>
</evidence>
<organism evidence="1 2">
    <name type="scientific">Hymenobacter artigasi</name>
    <dbReference type="NCBI Taxonomy" id="2719616"/>
    <lineage>
        <taxon>Bacteria</taxon>
        <taxon>Pseudomonadati</taxon>
        <taxon>Bacteroidota</taxon>
        <taxon>Cytophagia</taxon>
        <taxon>Cytophagales</taxon>
        <taxon>Hymenobacteraceae</taxon>
        <taxon>Hymenobacter</taxon>
    </lineage>
</organism>
<reference evidence="1 2" key="1">
    <citation type="submission" date="2020-03" db="EMBL/GenBank/DDBJ databases">
        <title>Genomic Encyclopedia of Type Strains, Phase IV (KMG-V): Genome sequencing to study the core and pangenomes of soil and plant-associated prokaryotes.</title>
        <authorList>
            <person name="Whitman W."/>
        </authorList>
    </citation>
    <scope>NUCLEOTIDE SEQUENCE [LARGE SCALE GENOMIC DNA]</scope>
    <source>
        <strain evidence="1 2">1B</strain>
    </source>
</reference>
<keyword evidence="2" id="KW-1185">Reference proteome</keyword>
<evidence type="ECO:0000313" key="2">
    <source>
        <dbReference type="Proteomes" id="UP000717634"/>
    </source>
</evidence>
<evidence type="ECO:0008006" key="3">
    <source>
        <dbReference type="Google" id="ProtNLM"/>
    </source>
</evidence>
<proteinExistence type="predicted"/>
<dbReference type="RefSeq" id="WP_168672160.1">
    <property type="nucleotide sequence ID" value="NZ_JAAVTK010000002.1"/>
</dbReference>
<accession>A0ABX1HE97</accession>
<gene>
    <name evidence="1" type="ORF">HBN54_001122</name>
</gene>